<evidence type="ECO:0000313" key="3">
    <source>
        <dbReference type="EMBL" id="ORD94278.1"/>
    </source>
</evidence>
<dbReference type="OrthoDB" id="18453at2759"/>
<feature type="domain" description="Phosphatidylinositol transfer protein N-terminal" evidence="2">
    <location>
        <begin position="7"/>
        <end position="85"/>
    </location>
</feature>
<feature type="coiled-coil region" evidence="1">
    <location>
        <begin position="246"/>
        <end position="288"/>
    </location>
</feature>
<comment type="caution">
    <text evidence="3">The sequence shown here is derived from an EMBL/GenBank/DDBJ whole genome shotgun (WGS) entry which is preliminary data.</text>
</comment>
<dbReference type="Gene3D" id="3.30.530.20">
    <property type="match status" value="1"/>
</dbReference>
<proteinExistence type="predicted"/>
<accession>A0A1Y1S792</accession>
<name>A0A1Y1S792_9MICR</name>
<evidence type="ECO:0000313" key="4">
    <source>
        <dbReference type="Proteomes" id="UP000192639"/>
    </source>
</evidence>
<reference evidence="3 4" key="1">
    <citation type="journal article" date="2017" name="Environ. Microbiol.">
        <title>Decay of the glycolytic pathway and adaptation to intranuclear parasitism within Enterocytozoonidae microsporidia.</title>
        <authorList>
            <person name="Wiredu Boakye D."/>
            <person name="Jaroenlak P."/>
            <person name="Prachumwat A."/>
            <person name="Williams T.A."/>
            <person name="Bateman K.S."/>
            <person name="Itsathitphaisarn O."/>
            <person name="Sritunyalucksana K."/>
            <person name="Paszkiewicz K.H."/>
            <person name="Moore K.A."/>
            <person name="Stentiford G.D."/>
            <person name="Williams B.A."/>
        </authorList>
    </citation>
    <scope>NUCLEOTIDE SEQUENCE [LARGE SCALE GENOMIC DNA]</scope>
    <source>
        <strain evidence="3 4">GB1</strain>
    </source>
</reference>
<evidence type="ECO:0000259" key="2">
    <source>
        <dbReference type="Pfam" id="PF02121"/>
    </source>
</evidence>
<dbReference type="InterPro" id="IPR023393">
    <property type="entry name" value="START-like_dom_sf"/>
</dbReference>
<feature type="domain" description="Phosphatidylinositol transfer protein N-terminal" evidence="2">
    <location>
        <begin position="209"/>
        <end position="282"/>
    </location>
</feature>
<evidence type="ECO:0000256" key="1">
    <source>
        <dbReference type="SAM" id="Coils"/>
    </source>
</evidence>
<dbReference type="AlphaFoldDB" id="A0A1Y1S792"/>
<dbReference type="VEuPathDB" id="MicrosporidiaDB:ECANGB1_942"/>
<keyword evidence="1" id="KW-0175">Coiled coil</keyword>
<dbReference type="SUPFAM" id="SSF55961">
    <property type="entry name" value="Bet v1-like"/>
    <property type="match status" value="2"/>
</dbReference>
<dbReference type="EMBL" id="LWDP01000026">
    <property type="protein sequence ID" value="ORD94278.1"/>
    <property type="molecule type" value="Genomic_DNA"/>
</dbReference>
<dbReference type="Proteomes" id="UP000192639">
    <property type="component" value="Unassembled WGS sequence"/>
</dbReference>
<organism evidence="3 4">
    <name type="scientific">Enterospora canceri</name>
    <dbReference type="NCBI Taxonomy" id="1081671"/>
    <lineage>
        <taxon>Eukaryota</taxon>
        <taxon>Fungi</taxon>
        <taxon>Fungi incertae sedis</taxon>
        <taxon>Microsporidia</taxon>
        <taxon>Enterocytozoonidae</taxon>
        <taxon>Enterospora</taxon>
    </lineage>
</organism>
<gene>
    <name evidence="3" type="ORF">ECANGB1_942</name>
</gene>
<dbReference type="Pfam" id="PF02121">
    <property type="entry name" value="IP_trans"/>
    <property type="match status" value="2"/>
</dbReference>
<protein>
    <recommendedName>
        <fullName evidence="2">Phosphatidylinositol transfer protein N-terminal domain-containing protein</fullName>
    </recommendedName>
</protein>
<dbReference type="InterPro" id="IPR055261">
    <property type="entry name" value="PI_transfer_N"/>
</dbReference>
<sequence>MTIAKRIYVIKLPLTLDEYRRGFRYALSKFTTDEVSFIKMDRQRQIDSVTTETVKVLNLSKRMPYMVRKVIPAAACLVEEFSTNIDTLQFKKGDDKYTHVHKETKLKQIGKIYRSEEIVDELNTQVVAESAVAVEPADMKQSLGDESGIIGHYTKTTYKNRHFDEKTFKMRIDTKVCAENSFKFTGVDAEVEELDFRTFLKNKVVKVGENDYSGDYEKKYGAVYVFKYVEIELNSMVLGWIAKEILKVLRNNIVEIQQDIVKYRDKWIEMSEEELEKMEKDVVEKFMKNV</sequence>
<keyword evidence="4" id="KW-1185">Reference proteome</keyword>